<dbReference type="GO" id="GO:0005829">
    <property type="term" value="C:cytosol"/>
    <property type="evidence" value="ECO:0007669"/>
    <property type="project" value="TreeGrafter"/>
</dbReference>
<comment type="catalytic activity">
    <reaction evidence="1">
        <text>AMP + H2O = D-ribose 5-phosphate + adenine</text>
        <dbReference type="Rhea" id="RHEA:20129"/>
        <dbReference type="ChEBI" id="CHEBI:15377"/>
        <dbReference type="ChEBI" id="CHEBI:16708"/>
        <dbReference type="ChEBI" id="CHEBI:78346"/>
        <dbReference type="ChEBI" id="CHEBI:456215"/>
        <dbReference type="EC" id="3.2.2.4"/>
    </reaction>
</comment>
<evidence type="ECO:0000256" key="1">
    <source>
        <dbReference type="ARBA" id="ARBA00000274"/>
    </source>
</evidence>
<evidence type="ECO:0000313" key="4">
    <source>
        <dbReference type="EMBL" id="REE05592.1"/>
    </source>
</evidence>
<sequence length="183" mass="19930">MNINRLAIFCGSKTGNNSSYMHATEALADALTERSIGAVFGGGRVGLMGILADRVLANGGEVIGVIPKKLKTAEVAHTEVSELHVVDTMHQRKALMAELSDGFIALPGGIGTLEEIVEVFTWHQIGYHQKPCAFLNTDGYYDKLFAFIDQMVTEGFLDQNTRNSLIIENSPESLFKRLSAIIS</sequence>
<accession>A0A3D9LK19</accession>
<evidence type="ECO:0000313" key="5">
    <source>
        <dbReference type="Proteomes" id="UP000256779"/>
    </source>
</evidence>
<dbReference type="GO" id="GO:0008714">
    <property type="term" value="F:AMP nucleosidase activity"/>
    <property type="evidence" value="ECO:0007669"/>
    <property type="project" value="UniProtKB-EC"/>
</dbReference>
<evidence type="ECO:0000256" key="3">
    <source>
        <dbReference type="RuleBase" id="RU363015"/>
    </source>
</evidence>
<dbReference type="EMBL" id="QREG01000001">
    <property type="protein sequence ID" value="REE05592.1"/>
    <property type="molecule type" value="Genomic_DNA"/>
</dbReference>
<comment type="caution">
    <text evidence="4">The sequence shown here is derived from an EMBL/GenBank/DDBJ whole genome shotgun (WGS) entry which is preliminary data.</text>
</comment>
<dbReference type="GO" id="GO:0009691">
    <property type="term" value="P:cytokinin biosynthetic process"/>
    <property type="evidence" value="ECO:0007669"/>
    <property type="project" value="UniProtKB-UniRule"/>
</dbReference>
<protein>
    <recommendedName>
        <fullName evidence="3">Cytokinin riboside 5'-monophosphate phosphoribohydrolase</fullName>
        <ecNumber evidence="3">3.2.2.n1</ecNumber>
    </recommendedName>
</protein>
<dbReference type="Proteomes" id="UP000256779">
    <property type="component" value="Unassembled WGS sequence"/>
</dbReference>
<dbReference type="Pfam" id="PF03641">
    <property type="entry name" value="Lysine_decarbox"/>
    <property type="match status" value="1"/>
</dbReference>
<keyword evidence="3" id="KW-0203">Cytokinin biosynthesis</keyword>
<dbReference type="PANTHER" id="PTHR31223">
    <property type="entry name" value="LOG FAMILY PROTEIN YJL055W"/>
    <property type="match status" value="1"/>
</dbReference>
<keyword evidence="3" id="KW-0378">Hydrolase</keyword>
<dbReference type="AlphaFoldDB" id="A0A3D9LK19"/>
<gene>
    <name evidence="4" type="ORF">C7460_101109</name>
</gene>
<dbReference type="Gene3D" id="3.40.50.450">
    <property type="match status" value="1"/>
</dbReference>
<organism evidence="4 5">
    <name type="scientific">Marinoscillum furvescens DSM 4134</name>
    <dbReference type="NCBI Taxonomy" id="1122208"/>
    <lineage>
        <taxon>Bacteria</taxon>
        <taxon>Pseudomonadati</taxon>
        <taxon>Bacteroidota</taxon>
        <taxon>Cytophagia</taxon>
        <taxon>Cytophagales</taxon>
        <taxon>Reichenbachiellaceae</taxon>
        <taxon>Marinoscillum</taxon>
    </lineage>
</organism>
<dbReference type="InterPro" id="IPR031100">
    <property type="entry name" value="LOG_fam"/>
</dbReference>
<proteinExistence type="inferred from homology"/>
<dbReference type="EC" id="3.2.2.n1" evidence="3"/>
<dbReference type="SUPFAM" id="SSF102405">
    <property type="entry name" value="MCP/YpsA-like"/>
    <property type="match status" value="1"/>
</dbReference>
<keyword evidence="5" id="KW-1185">Reference proteome</keyword>
<reference evidence="4 5" key="1">
    <citation type="submission" date="2018-07" db="EMBL/GenBank/DDBJ databases">
        <title>Genomic Encyclopedia of Type Strains, Phase IV (KMG-IV): sequencing the most valuable type-strain genomes for metagenomic binning, comparative biology and taxonomic classification.</title>
        <authorList>
            <person name="Goeker M."/>
        </authorList>
    </citation>
    <scope>NUCLEOTIDE SEQUENCE [LARGE SCALE GENOMIC DNA]</scope>
    <source>
        <strain evidence="4 5">DSM 4134</strain>
    </source>
</reference>
<comment type="similarity">
    <text evidence="2 3">Belongs to the LOG family.</text>
</comment>
<dbReference type="OrthoDB" id="9801098at2"/>
<dbReference type="InterPro" id="IPR005269">
    <property type="entry name" value="LOG"/>
</dbReference>
<dbReference type="PANTHER" id="PTHR31223:SF70">
    <property type="entry name" value="LOG FAMILY PROTEIN YJL055W"/>
    <property type="match status" value="1"/>
</dbReference>
<evidence type="ECO:0000256" key="2">
    <source>
        <dbReference type="ARBA" id="ARBA00006763"/>
    </source>
</evidence>
<dbReference type="RefSeq" id="WP_115866111.1">
    <property type="nucleotide sequence ID" value="NZ_QREG01000001.1"/>
</dbReference>
<dbReference type="NCBIfam" id="TIGR00730">
    <property type="entry name" value="Rossman fold protein, TIGR00730 family"/>
    <property type="match status" value="1"/>
</dbReference>
<name>A0A3D9LK19_MARFU</name>